<gene>
    <name evidence="2" type="ORF">L1785_06690</name>
</gene>
<dbReference type="SUPFAM" id="SSF53474">
    <property type="entry name" value="alpha/beta-Hydrolases"/>
    <property type="match status" value="1"/>
</dbReference>
<comment type="caution">
    <text evidence="2">The sequence shown here is derived from an EMBL/GenBank/DDBJ whole genome shotgun (WGS) entry which is preliminary data.</text>
</comment>
<protein>
    <submittedName>
        <fullName evidence="2">Alpha/beta hydrolase</fullName>
    </submittedName>
</protein>
<dbReference type="Pfam" id="PF12146">
    <property type="entry name" value="Hydrolase_4"/>
    <property type="match status" value="1"/>
</dbReference>
<reference evidence="2" key="1">
    <citation type="submission" date="2022-01" db="EMBL/GenBank/DDBJ databases">
        <title>Antribacter sp. nov., isolated from Guizhou of China.</title>
        <authorList>
            <person name="Chengliang C."/>
            <person name="Ya Z."/>
        </authorList>
    </citation>
    <scope>NUCLEOTIDE SEQUENCE</scope>
    <source>
        <strain evidence="2">KLBMP 9083</strain>
    </source>
</reference>
<keyword evidence="2" id="KW-0378">Hydrolase</keyword>
<evidence type="ECO:0000313" key="3">
    <source>
        <dbReference type="Proteomes" id="UP001165405"/>
    </source>
</evidence>
<dbReference type="Gene3D" id="3.40.50.1820">
    <property type="entry name" value="alpha/beta hydrolase"/>
    <property type="match status" value="1"/>
</dbReference>
<dbReference type="InterPro" id="IPR029058">
    <property type="entry name" value="AB_hydrolase_fold"/>
</dbReference>
<dbReference type="InterPro" id="IPR022742">
    <property type="entry name" value="Hydrolase_4"/>
</dbReference>
<proteinExistence type="predicted"/>
<accession>A0AA41UB08</accession>
<keyword evidence="3" id="KW-1185">Reference proteome</keyword>
<dbReference type="InterPro" id="IPR051044">
    <property type="entry name" value="MAG_DAG_Lipase"/>
</dbReference>
<evidence type="ECO:0000259" key="1">
    <source>
        <dbReference type="Pfam" id="PF12146"/>
    </source>
</evidence>
<dbReference type="Proteomes" id="UP001165405">
    <property type="component" value="Unassembled WGS sequence"/>
</dbReference>
<name>A0AA41UB08_9MICO</name>
<dbReference type="EMBL" id="JAKGSG010000022">
    <property type="protein sequence ID" value="MCF4120659.1"/>
    <property type="molecule type" value="Genomic_DNA"/>
</dbReference>
<dbReference type="GO" id="GO:0016787">
    <property type="term" value="F:hydrolase activity"/>
    <property type="evidence" value="ECO:0007669"/>
    <property type="project" value="UniProtKB-KW"/>
</dbReference>
<dbReference type="AlphaFoldDB" id="A0AA41UB08"/>
<sequence>MSDWHVDVLGPEFEARPLPQPDDAVATLVRHVASTTAPADRPAVLYVHGYADYFFHPHVAEAFAERGYPFYAVDLRTYGRSLREGDDPNFVPDIAVHARDLDAAVDAIRAEGHERVVVLAHSMGGLVSALWAHTRPGRIEALVLNSPFLDLNEPWFHRVVTTRLMYAIAPVAPRVPLGRMGGAYGLALHQQWNYDLSWKPTSGFPVRAAWFHSLRRAQARAARGLDIRCPVLVCASDRSTSGKYTHDELLTTDSVLSVRHILDGAPRLGPSVDIEVIHGGAHDLALSPSPAREKYLSTTLDWLDAHV</sequence>
<dbReference type="RefSeq" id="WP_236088425.1">
    <property type="nucleotide sequence ID" value="NZ_JAKGSG010000022.1"/>
</dbReference>
<dbReference type="PANTHER" id="PTHR11614">
    <property type="entry name" value="PHOSPHOLIPASE-RELATED"/>
    <property type="match status" value="1"/>
</dbReference>
<organism evidence="2 3">
    <name type="scientific">Antribacter soli</name>
    <dbReference type="NCBI Taxonomy" id="2910976"/>
    <lineage>
        <taxon>Bacteria</taxon>
        <taxon>Bacillati</taxon>
        <taxon>Actinomycetota</taxon>
        <taxon>Actinomycetes</taxon>
        <taxon>Micrococcales</taxon>
        <taxon>Promicromonosporaceae</taxon>
        <taxon>Antribacter</taxon>
    </lineage>
</organism>
<evidence type="ECO:0000313" key="2">
    <source>
        <dbReference type="EMBL" id="MCF4120659.1"/>
    </source>
</evidence>
<feature type="domain" description="Serine aminopeptidase S33" evidence="1">
    <location>
        <begin position="41"/>
        <end position="238"/>
    </location>
</feature>